<evidence type="ECO:0000313" key="1">
    <source>
        <dbReference type="EMBL" id="CCG99810.1"/>
    </source>
</evidence>
<evidence type="ECO:0000313" key="2">
    <source>
        <dbReference type="Proteomes" id="UP000011058"/>
    </source>
</evidence>
<dbReference type="STRING" id="1166018.FAES_1800"/>
<dbReference type="RefSeq" id="WP_015330909.1">
    <property type="nucleotide sequence ID" value="NC_020054.1"/>
</dbReference>
<dbReference type="OrthoDB" id="894174at2"/>
<sequence>MNTQMVITVSPDELQAMLDKSVAPLKAEIATLRTQISTSKYAYTPDEVGEMIGYSADSIRQFIREGRKARGGKLVTLKATEIIPGYFRVRPADLNQFLNQF</sequence>
<dbReference type="KEGG" id="fae:FAES_1800"/>
<name>I0K6Q7_9BACT</name>
<dbReference type="Proteomes" id="UP000011058">
    <property type="component" value="Chromosome"/>
</dbReference>
<keyword evidence="2" id="KW-1185">Reference proteome</keyword>
<gene>
    <name evidence="1" type="ORF">FAES_1800</name>
</gene>
<evidence type="ECO:0008006" key="3">
    <source>
        <dbReference type="Google" id="ProtNLM"/>
    </source>
</evidence>
<proteinExistence type="predicted"/>
<reference evidence="1 2" key="1">
    <citation type="journal article" date="2012" name="J. Bacteriol.">
        <title>Genome Sequence of Fibrella aestuarina BUZ 2T, a Filamentous Marine Bacterium.</title>
        <authorList>
            <person name="Filippini M."/>
            <person name="Qi W."/>
            <person name="Blom J."/>
            <person name="Goesmann A."/>
            <person name="Smits T.H."/>
            <person name="Bagheri H.C."/>
        </authorList>
    </citation>
    <scope>NUCLEOTIDE SEQUENCE [LARGE SCALE GENOMIC DNA]</scope>
    <source>
        <strain evidence="2">BUZ 2T</strain>
    </source>
</reference>
<dbReference type="AlphaFoldDB" id="I0K6Q7"/>
<accession>I0K6Q7</accession>
<dbReference type="EMBL" id="HE796683">
    <property type="protein sequence ID" value="CCG99810.1"/>
    <property type="molecule type" value="Genomic_DNA"/>
</dbReference>
<organism evidence="1 2">
    <name type="scientific">Fibrella aestuarina BUZ 2</name>
    <dbReference type="NCBI Taxonomy" id="1166018"/>
    <lineage>
        <taxon>Bacteria</taxon>
        <taxon>Pseudomonadati</taxon>
        <taxon>Bacteroidota</taxon>
        <taxon>Cytophagia</taxon>
        <taxon>Cytophagales</taxon>
        <taxon>Spirosomataceae</taxon>
        <taxon>Fibrella</taxon>
    </lineage>
</organism>
<protein>
    <recommendedName>
        <fullName evidence="3">Helix-turn-helix domain-containing protein</fullName>
    </recommendedName>
</protein>
<dbReference type="HOGENOM" id="CLU_2287348_0_0_10"/>
<dbReference type="eggNOG" id="ENOG502ZKSB">
    <property type="taxonomic scope" value="Bacteria"/>
</dbReference>